<feature type="chain" id="PRO_5036880152" evidence="2">
    <location>
        <begin position="23"/>
        <end position="148"/>
    </location>
</feature>
<keyword evidence="1" id="KW-1133">Transmembrane helix</keyword>
<keyword evidence="1" id="KW-0472">Membrane</keyword>
<evidence type="ECO:0000256" key="2">
    <source>
        <dbReference type="SAM" id="SignalP"/>
    </source>
</evidence>
<keyword evidence="1" id="KW-0812">Transmembrane</keyword>
<sequence length="148" mass="16471">MTLIKCLLSVLILYVLLPASGAFDCHQVHNNIHLLNASFGDFSDRNEPCRDGDTTCVKLAGTYNSQSLLIKGCLKDFTDPNGINSYIKGDYCANNEQTFTYSSTKLNYNVKIYCCTKDNCNLSTILLANLWLIIVSVILQIVNNVNAY</sequence>
<proteinExistence type="predicted"/>
<keyword evidence="2" id="KW-0732">Signal</keyword>
<reference evidence="4" key="1">
    <citation type="submission" date="2022-11" db="UniProtKB">
        <authorList>
            <consortium name="WormBaseParasite"/>
        </authorList>
    </citation>
    <scope>IDENTIFICATION</scope>
</reference>
<protein>
    <submittedName>
        <fullName evidence="4">UPAR/Ly6 domain-containing protein</fullName>
    </submittedName>
</protein>
<dbReference type="AlphaFoldDB" id="A0A914DAL1"/>
<name>A0A914DAL1_9BILA</name>
<keyword evidence="3" id="KW-1185">Reference proteome</keyword>
<dbReference type="Proteomes" id="UP000887540">
    <property type="component" value="Unplaced"/>
</dbReference>
<evidence type="ECO:0000313" key="4">
    <source>
        <dbReference type="WBParaSite" id="ACRNAN_scaffold2081.g13363.t1"/>
    </source>
</evidence>
<evidence type="ECO:0000256" key="1">
    <source>
        <dbReference type="SAM" id="Phobius"/>
    </source>
</evidence>
<feature type="transmembrane region" description="Helical" evidence="1">
    <location>
        <begin position="122"/>
        <end position="142"/>
    </location>
</feature>
<organism evidence="3 4">
    <name type="scientific">Acrobeloides nanus</name>
    <dbReference type="NCBI Taxonomy" id="290746"/>
    <lineage>
        <taxon>Eukaryota</taxon>
        <taxon>Metazoa</taxon>
        <taxon>Ecdysozoa</taxon>
        <taxon>Nematoda</taxon>
        <taxon>Chromadorea</taxon>
        <taxon>Rhabditida</taxon>
        <taxon>Tylenchina</taxon>
        <taxon>Cephalobomorpha</taxon>
        <taxon>Cephaloboidea</taxon>
        <taxon>Cephalobidae</taxon>
        <taxon>Acrobeloides</taxon>
    </lineage>
</organism>
<dbReference type="WBParaSite" id="ACRNAN_scaffold2081.g13363.t1">
    <property type="protein sequence ID" value="ACRNAN_scaffold2081.g13363.t1"/>
    <property type="gene ID" value="ACRNAN_scaffold2081.g13363"/>
</dbReference>
<feature type="signal peptide" evidence="2">
    <location>
        <begin position="1"/>
        <end position="22"/>
    </location>
</feature>
<evidence type="ECO:0000313" key="3">
    <source>
        <dbReference type="Proteomes" id="UP000887540"/>
    </source>
</evidence>
<accession>A0A914DAL1</accession>